<evidence type="ECO:0000313" key="5">
    <source>
        <dbReference type="EMBL" id="KAF5325197.1"/>
    </source>
</evidence>
<keyword evidence="2" id="KW-0012">Acyltransferase</keyword>
<protein>
    <recommendedName>
        <fullName evidence="4">N-acetyltransferase domain-containing protein</fullName>
    </recommendedName>
</protein>
<evidence type="ECO:0000259" key="4">
    <source>
        <dbReference type="PROSITE" id="PS51186"/>
    </source>
</evidence>
<dbReference type="InterPro" id="IPR045047">
    <property type="entry name" value="Ard1-like"/>
</dbReference>
<gene>
    <name evidence="5" type="ORF">D9619_009758</name>
</gene>
<dbReference type="AlphaFoldDB" id="A0A8H5F6D8"/>
<dbReference type="PANTHER" id="PTHR23091">
    <property type="entry name" value="N-TERMINAL ACETYLTRANSFERASE"/>
    <property type="match status" value="1"/>
</dbReference>
<dbReference type="CDD" id="cd04301">
    <property type="entry name" value="NAT_SF"/>
    <property type="match status" value="1"/>
</dbReference>
<dbReference type="InterPro" id="IPR000182">
    <property type="entry name" value="GNAT_dom"/>
</dbReference>
<dbReference type="SUPFAM" id="SSF55729">
    <property type="entry name" value="Acyl-CoA N-acyltransferases (Nat)"/>
    <property type="match status" value="1"/>
</dbReference>
<dbReference type="PROSITE" id="PS51186">
    <property type="entry name" value="GNAT"/>
    <property type="match status" value="1"/>
</dbReference>
<comment type="similarity">
    <text evidence="3">Belongs to the acetyltransferase family. ARD1 subfamily.</text>
</comment>
<evidence type="ECO:0000313" key="6">
    <source>
        <dbReference type="Proteomes" id="UP000567179"/>
    </source>
</evidence>
<dbReference type="GO" id="GO:1990190">
    <property type="term" value="F:protein-N-terminal-glutamate acetyltransferase activity"/>
    <property type="evidence" value="ECO:0007669"/>
    <property type="project" value="TreeGrafter"/>
</dbReference>
<sequence>MADQFRSSDNSVYFTPSTTAVRPTRSYFRKPRRDTTMNVRQMRVEDLMGMQACNLQNLPENNTMRHYTHHAMTWPAISFVAEDHKGRIVGYILAKMDEHVPEGDPPRGHVRSISVLRSYRRLGLAKKLMIQSQKAMRDIYCASYVSLHVRKSNKAALALYRDALGFTVKGTKKKHYANGEDAYAMQLDLQGS</sequence>
<dbReference type="EMBL" id="JAACJJ010000015">
    <property type="protein sequence ID" value="KAF5325197.1"/>
    <property type="molecule type" value="Genomic_DNA"/>
</dbReference>
<dbReference type="OrthoDB" id="25586at2759"/>
<dbReference type="PANTHER" id="PTHR23091:SF4">
    <property type="entry name" value="N-TERMINAL AMINO-ACID N(ALPHA)-ACETYLTRANSFERASE NATA"/>
    <property type="match status" value="1"/>
</dbReference>
<proteinExistence type="inferred from homology"/>
<evidence type="ECO:0000256" key="3">
    <source>
        <dbReference type="ARBA" id="ARBA00025786"/>
    </source>
</evidence>
<dbReference type="InterPro" id="IPR016181">
    <property type="entry name" value="Acyl_CoA_acyltransferase"/>
</dbReference>
<reference evidence="5 6" key="1">
    <citation type="journal article" date="2020" name="ISME J.">
        <title>Uncovering the hidden diversity of litter-decomposition mechanisms in mushroom-forming fungi.</title>
        <authorList>
            <person name="Floudas D."/>
            <person name="Bentzer J."/>
            <person name="Ahren D."/>
            <person name="Johansson T."/>
            <person name="Persson P."/>
            <person name="Tunlid A."/>
        </authorList>
    </citation>
    <scope>NUCLEOTIDE SEQUENCE [LARGE SCALE GENOMIC DNA]</scope>
    <source>
        <strain evidence="5 6">CBS 101986</strain>
    </source>
</reference>
<dbReference type="GO" id="GO:0031415">
    <property type="term" value="C:NatA complex"/>
    <property type="evidence" value="ECO:0007669"/>
    <property type="project" value="InterPro"/>
</dbReference>
<feature type="domain" description="N-acetyltransferase" evidence="4">
    <location>
        <begin position="37"/>
        <end position="190"/>
    </location>
</feature>
<dbReference type="GO" id="GO:1990189">
    <property type="term" value="F:protein N-terminal-serine acetyltransferase activity"/>
    <property type="evidence" value="ECO:0007669"/>
    <property type="project" value="TreeGrafter"/>
</dbReference>
<keyword evidence="1" id="KW-0808">Transferase</keyword>
<accession>A0A8H5F6D8</accession>
<comment type="caution">
    <text evidence="5">The sequence shown here is derived from an EMBL/GenBank/DDBJ whole genome shotgun (WGS) entry which is preliminary data.</text>
</comment>
<dbReference type="Proteomes" id="UP000567179">
    <property type="component" value="Unassembled WGS sequence"/>
</dbReference>
<organism evidence="5 6">
    <name type="scientific">Psilocybe cf. subviscida</name>
    <dbReference type="NCBI Taxonomy" id="2480587"/>
    <lineage>
        <taxon>Eukaryota</taxon>
        <taxon>Fungi</taxon>
        <taxon>Dikarya</taxon>
        <taxon>Basidiomycota</taxon>
        <taxon>Agaricomycotina</taxon>
        <taxon>Agaricomycetes</taxon>
        <taxon>Agaricomycetidae</taxon>
        <taxon>Agaricales</taxon>
        <taxon>Agaricineae</taxon>
        <taxon>Strophariaceae</taxon>
        <taxon>Psilocybe</taxon>
    </lineage>
</organism>
<evidence type="ECO:0000256" key="1">
    <source>
        <dbReference type="ARBA" id="ARBA00022679"/>
    </source>
</evidence>
<evidence type="ECO:0000256" key="2">
    <source>
        <dbReference type="ARBA" id="ARBA00023315"/>
    </source>
</evidence>
<name>A0A8H5F6D8_9AGAR</name>
<dbReference type="Gene3D" id="3.40.630.30">
    <property type="match status" value="1"/>
</dbReference>
<keyword evidence="6" id="KW-1185">Reference proteome</keyword>
<dbReference type="Pfam" id="PF00583">
    <property type="entry name" value="Acetyltransf_1"/>
    <property type="match status" value="1"/>
</dbReference>